<organism evidence="2 3">
    <name type="scientific">Flavobacterium cutihirudinis</name>
    <dbReference type="NCBI Taxonomy" id="1265740"/>
    <lineage>
        <taxon>Bacteria</taxon>
        <taxon>Pseudomonadati</taxon>
        <taxon>Bacteroidota</taxon>
        <taxon>Flavobacteriia</taxon>
        <taxon>Flavobacteriales</taxon>
        <taxon>Flavobacteriaceae</taxon>
        <taxon>Flavobacterium</taxon>
    </lineage>
</organism>
<dbReference type="AlphaFoldDB" id="A0A3D9FWX6"/>
<dbReference type="EMBL" id="QRDQ01000008">
    <property type="protein sequence ID" value="RED25289.1"/>
    <property type="molecule type" value="Genomic_DNA"/>
</dbReference>
<keyword evidence="3" id="KW-1185">Reference proteome</keyword>
<dbReference type="Pfam" id="PF20508">
    <property type="entry name" value="DUF6734"/>
    <property type="match status" value="1"/>
</dbReference>
<dbReference type="OrthoDB" id="771064at2"/>
<dbReference type="Proteomes" id="UP000257004">
    <property type="component" value="Unassembled WGS sequence"/>
</dbReference>
<proteinExistence type="predicted"/>
<evidence type="ECO:0000313" key="3">
    <source>
        <dbReference type="Proteomes" id="UP000257004"/>
    </source>
</evidence>
<feature type="domain" description="DUF6734" evidence="1">
    <location>
        <begin position="1"/>
        <end position="283"/>
    </location>
</feature>
<evidence type="ECO:0000313" key="2">
    <source>
        <dbReference type="EMBL" id="RED25289.1"/>
    </source>
</evidence>
<dbReference type="InterPro" id="IPR046621">
    <property type="entry name" value="DUF6734"/>
</dbReference>
<comment type="caution">
    <text evidence="2">The sequence shown here is derived from an EMBL/GenBank/DDBJ whole genome shotgun (WGS) entry which is preliminary data.</text>
</comment>
<reference evidence="2 3" key="1">
    <citation type="submission" date="2018-07" db="EMBL/GenBank/DDBJ databases">
        <title>Genomic Encyclopedia of Archaeal and Bacterial Type Strains, Phase II (KMG-II): from individual species to whole genera.</title>
        <authorList>
            <person name="Goeker M."/>
        </authorList>
    </citation>
    <scope>NUCLEOTIDE SEQUENCE [LARGE SCALE GENOMIC DNA]</scope>
    <source>
        <strain evidence="2 3">DSM 25795</strain>
    </source>
</reference>
<sequence>MKIIQSFWSQNLENPLNDNYGWLSEAHNWLSWILSANQLAKFYRVELYTDQKGYDILINQLQLPYHKVHVVLDELNHYHKSLWAMPKIKTYSLQNEPFLHVDGDVFIWKAFSEELLSGDFISQNLEITTEYYEEMWNDIYPNLVYVPAEMQDYISNKNNYAYNMGIIGGHNYEFFKKYAATSSDFVDQNTSVWNSINGFNFNIFFEQVLFYNMIKKSSEKVNCLFSDTPNDNNYIGFGDFDKVPNQKTYLHLLGTYKKSVRVCSNLETYVIKEYPQYFERLRKLFPFHFSHYDMFFDKAKNVDLKKEFKLKNTSEIKEKLSDEYLVGRNFMALEFPQEFDYLVSHNKAFELVKLSEIEVVNFFDELSNENIKTVAIPELGQGISRIGIDEIDELILQELEKPILYEEFILNMTAYLEEDVEEDGKANFIQLIQNRVRFFLVEKTLFFKVMVEETDLISSK</sequence>
<name>A0A3D9FWX6_9FLAO</name>
<gene>
    <name evidence="2" type="ORF">BD847_2038</name>
</gene>
<protein>
    <recommendedName>
        <fullName evidence="1">DUF6734 domain-containing protein</fullName>
    </recommendedName>
</protein>
<dbReference type="RefSeq" id="WP_115888108.1">
    <property type="nucleotide sequence ID" value="NZ_QRDQ01000008.1"/>
</dbReference>
<accession>A0A3D9FWX6</accession>
<evidence type="ECO:0000259" key="1">
    <source>
        <dbReference type="Pfam" id="PF20508"/>
    </source>
</evidence>